<proteinExistence type="predicted"/>
<sequence>MPRGGEVLSQRGEVVAGRTVVGALVAVVVLAACSGPSEPAPAPTSELDGLLDVILGLDADPSVQPPEIRQAEEAVAACMHDAGFEYHPDESVGTGWRRTSPEVGTVAYAERYGYGETIETEEGRPPGLWVEPLESEGLRRNREYVASLSPAAVEQYERALDGEPWDGAGEYVPDGCRGLAYEEVAPDGYAGPADLRDVKLAVRGVYEAVESDPRVTDVRARWALCMEEAGYPGFSRPLDALSHVATDLWADWQDRYVDATGSPLGVSDYDVVRTTIPDALVELQDAETALAVADATCREEVRLREVEQEVEAQLEDEIVETYRADLDRWLAWAQDRERETGE</sequence>
<protein>
    <submittedName>
        <fullName evidence="1">Uncharacterized protein</fullName>
    </submittedName>
</protein>
<dbReference type="EMBL" id="CP001964">
    <property type="protein sequence ID" value="ADG74547.1"/>
    <property type="molecule type" value="Genomic_DNA"/>
</dbReference>
<organism evidence="1 2">
    <name type="scientific">Cellulomonas flavigena (strain ATCC 482 / DSM 20109 / BCRC 11376 / JCM 18109 / NBRC 3775 / NCIMB 8073 / NRS 134)</name>
    <dbReference type="NCBI Taxonomy" id="446466"/>
    <lineage>
        <taxon>Bacteria</taxon>
        <taxon>Bacillati</taxon>
        <taxon>Actinomycetota</taxon>
        <taxon>Actinomycetes</taxon>
        <taxon>Micrococcales</taxon>
        <taxon>Cellulomonadaceae</taxon>
        <taxon>Cellulomonas</taxon>
    </lineage>
</organism>
<dbReference type="STRING" id="446466.Cfla_1649"/>
<accession>D5UDY9</accession>
<evidence type="ECO:0000313" key="1">
    <source>
        <dbReference type="EMBL" id="ADG74547.1"/>
    </source>
</evidence>
<keyword evidence="2" id="KW-1185">Reference proteome</keyword>
<name>D5UDY9_CELFN</name>
<dbReference type="PROSITE" id="PS51257">
    <property type="entry name" value="PROKAR_LIPOPROTEIN"/>
    <property type="match status" value="1"/>
</dbReference>
<dbReference type="AlphaFoldDB" id="D5UDY9"/>
<evidence type="ECO:0000313" key="2">
    <source>
        <dbReference type="Proteomes" id="UP000000849"/>
    </source>
</evidence>
<dbReference type="KEGG" id="cfl:Cfla_1649"/>
<reference evidence="1 2" key="1">
    <citation type="journal article" date="2010" name="Stand. Genomic Sci.">
        <title>Complete genome sequence of Cellulomonas flavigena type strain (134).</title>
        <authorList>
            <person name="Abt B."/>
            <person name="Foster B."/>
            <person name="Lapidus A."/>
            <person name="Clum A."/>
            <person name="Sun H."/>
            <person name="Pukall R."/>
            <person name="Lucas S."/>
            <person name="Glavina Del Rio T."/>
            <person name="Nolan M."/>
            <person name="Tice H."/>
            <person name="Cheng J.F."/>
            <person name="Pitluck S."/>
            <person name="Liolios K."/>
            <person name="Ivanova N."/>
            <person name="Mavromatis K."/>
            <person name="Ovchinnikova G."/>
            <person name="Pati A."/>
            <person name="Goodwin L."/>
            <person name="Chen A."/>
            <person name="Palaniappan K."/>
            <person name="Land M."/>
            <person name="Hauser L."/>
            <person name="Chang Y.J."/>
            <person name="Jeffries C.D."/>
            <person name="Rohde M."/>
            <person name="Goker M."/>
            <person name="Woyke T."/>
            <person name="Bristow J."/>
            <person name="Eisen J.A."/>
            <person name="Markowitz V."/>
            <person name="Hugenholtz P."/>
            <person name="Kyrpides N.C."/>
            <person name="Klenk H.P."/>
        </authorList>
    </citation>
    <scope>NUCLEOTIDE SEQUENCE [LARGE SCALE GENOMIC DNA]</scope>
    <source>
        <strain evidence="2">ATCC 482 / DSM 20109 / BCRC 11376 / JCM 18109 / NBRC 3775 / NCIMB 8073 / NRS 134</strain>
    </source>
</reference>
<dbReference type="Proteomes" id="UP000000849">
    <property type="component" value="Chromosome"/>
</dbReference>
<gene>
    <name evidence="1" type="ordered locus">Cfla_1649</name>
</gene>
<dbReference type="HOGENOM" id="CLU_846388_0_0_11"/>